<feature type="domain" description="Haemolysin activator HlyB C-terminal" evidence="2">
    <location>
        <begin position="113"/>
        <end position="333"/>
    </location>
</feature>
<evidence type="ECO:0000313" key="4">
    <source>
        <dbReference type="Proteomes" id="UP000607796"/>
    </source>
</evidence>
<accession>A0ABR9X1S6</accession>
<dbReference type="InterPro" id="IPR005565">
    <property type="entry name" value="Hemolysn_activator_HlyB_C"/>
</dbReference>
<evidence type="ECO:0000259" key="2">
    <source>
        <dbReference type="Pfam" id="PF03865"/>
    </source>
</evidence>
<feature type="signal peptide" evidence="1">
    <location>
        <begin position="1"/>
        <end position="17"/>
    </location>
</feature>
<evidence type="ECO:0000256" key="1">
    <source>
        <dbReference type="SAM" id="SignalP"/>
    </source>
</evidence>
<dbReference type="PANTHER" id="PTHR34597:SF3">
    <property type="entry name" value="OUTER MEMBRANE TRANSPORTER CDIB"/>
    <property type="match status" value="1"/>
</dbReference>
<comment type="caution">
    <text evidence="3">The sequence shown here is derived from an EMBL/GenBank/DDBJ whole genome shotgun (WGS) entry which is preliminary data.</text>
</comment>
<feature type="chain" id="PRO_5047013907" description="Haemolysin activator HlyB C-terminal domain-containing protein" evidence="1">
    <location>
        <begin position="18"/>
        <end position="389"/>
    </location>
</feature>
<dbReference type="PANTHER" id="PTHR34597">
    <property type="entry name" value="SLR1661 PROTEIN"/>
    <property type="match status" value="1"/>
</dbReference>
<gene>
    <name evidence="3" type="ORF">IQ782_11445</name>
</gene>
<dbReference type="Gene3D" id="2.40.160.50">
    <property type="entry name" value="membrane protein fhac: a member of the omp85/tpsb transporter family"/>
    <property type="match status" value="1"/>
</dbReference>
<keyword evidence="4" id="KW-1185">Reference proteome</keyword>
<protein>
    <recommendedName>
        <fullName evidence="2">Haemolysin activator HlyB C-terminal domain-containing protein</fullName>
    </recommendedName>
</protein>
<sequence>MLCALPLVGLVATAVQAQAFFADFVVDPVTGVDRGSTSQIRKVEEFTTVATLSNTGSTPIGRNVASLGVSMPLGSKYGSQIDLLGVIGGLDVNGGLELRAAGVGYRLGVASGTTLYVNYDYGDYLLGTAELLPLDVTGVHETLALGVRHVWQLGESKLTGSVELAAKQRSDEVLGFEVTNEDLRLLRLGVMHETGQPFSLRSRLALAVTKGLPGLGASLAENPLPSARGVTPDFLRVAFSAEASVPLRATTYVNAGLIGQVTRDSLPVSQRCGYGTNGYSRGFDRSYVLADQCFGGRIELAQDFQPPSMASGALRRTQGFAAIDGGRLRNMGSALSDGRSDSWSSANWGVRTLQGNFLGEIALSHILTKPEGPAPQDTTRLWFQAAYQF</sequence>
<dbReference type="Proteomes" id="UP000607796">
    <property type="component" value="Unassembled WGS sequence"/>
</dbReference>
<dbReference type="Pfam" id="PF03865">
    <property type="entry name" value="ShlB"/>
    <property type="match status" value="1"/>
</dbReference>
<proteinExistence type="predicted"/>
<keyword evidence="1" id="KW-0732">Signal</keyword>
<name>A0ABR9X1S6_9RHOB</name>
<reference evidence="3 4" key="1">
    <citation type="journal article" date="2021" name="Int. J. Syst. Evol. Microbiol.">
        <title>Salipiger mangrovisoli sp. nov., isolated from mangrove soil and the proposal for the reclassification of Paraphaeobacter pallidus as Salipiger pallidus comb. nov.</title>
        <authorList>
            <person name="Du J."/>
            <person name="Liu Y."/>
            <person name="Pei T."/>
            <person name="Deng M.R."/>
            <person name="Zhu H."/>
        </authorList>
    </citation>
    <scope>NUCLEOTIDE SEQUENCE [LARGE SCALE GENOMIC DNA]</scope>
    <source>
        <strain evidence="3 4">6D45A</strain>
    </source>
</reference>
<dbReference type="EMBL" id="JADFFK010000007">
    <property type="protein sequence ID" value="MBE9637458.1"/>
    <property type="molecule type" value="Genomic_DNA"/>
</dbReference>
<evidence type="ECO:0000313" key="3">
    <source>
        <dbReference type="EMBL" id="MBE9637458.1"/>
    </source>
</evidence>
<organism evidence="3 4">
    <name type="scientific">Salipiger mangrovisoli</name>
    <dbReference type="NCBI Taxonomy" id="2865933"/>
    <lineage>
        <taxon>Bacteria</taxon>
        <taxon>Pseudomonadati</taxon>
        <taxon>Pseudomonadota</taxon>
        <taxon>Alphaproteobacteria</taxon>
        <taxon>Rhodobacterales</taxon>
        <taxon>Roseobacteraceae</taxon>
        <taxon>Salipiger</taxon>
    </lineage>
</organism>
<dbReference type="InterPro" id="IPR051544">
    <property type="entry name" value="TPS_OM_transporter"/>
</dbReference>